<dbReference type="Proteomes" id="UP000666915">
    <property type="component" value="Unassembled WGS sequence"/>
</dbReference>
<evidence type="ECO:0000256" key="1">
    <source>
        <dbReference type="SAM" id="MobiDB-lite"/>
    </source>
</evidence>
<sequence length="198" mass="20889">MGRTLDQVMDARDGSTRVESYKRRRPGVLSLVPLLLSGVLLTACTGGSPKAADPGDATPTSADGRALAFAKCMRENGVENFPDPSDGNAIVKKDSGIDPQSAEFKKAEEACKDLSPQGEKGAKDGKPADLAKARAWAKCVREHGVPNFPDPKIVGNAALVDMTGVPDYEGGPLDKALETCQKQRPSGNITMRRNGPGQ</sequence>
<feature type="region of interest" description="Disordered" evidence="1">
    <location>
        <begin position="178"/>
        <end position="198"/>
    </location>
</feature>
<dbReference type="RefSeq" id="WP_208268847.1">
    <property type="nucleotide sequence ID" value="NZ_BAAAGM010000074.1"/>
</dbReference>
<evidence type="ECO:0000313" key="2">
    <source>
        <dbReference type="EMBL" id="MBO2440463.1"/>
    </source>
</evidence>
<comment type="caution">
    <text evidence="2">The sequence shown here is derived from an EMBL/GenBank/DDBJ whole genome shotgun (WGS) entry which is preliminary data.</text>
</comment>
<protein>
    <recommendedName>
        <fullName evidence="4">Lipoprotein</fullName>
    </recommendedName>
</protein>
<feature type="region of interest" description="Disordered" evidence="1">
    <location>
        <begin position="79"/>
        <end position="104"/>
    </location>
</feature>
<feature type="compositionally biased region" description="Polar residues" evidence="1">
    <location>
        <begin position="180"/>
        <end position="191"/>
    </location>
</feature>
<evidence type="ECO:0000313" key="3">
    <source>
        <dbReference type="Proteomes" id="UP000666915"/>
    </source>
</evidence>
<dbReference type="EMBL" id="JAGEOK010000014">
    <property type="protein sequence ID" value="MBO2440463.1"/>
    <property type="molecule type" value="Genomic_DNA"/>
</dbReference>
<reference evidence="2 3" key="1">
    <citation type="submission" date="2021-03" db="EMBL/GenBank/DDBJ databases">
        <authorList>
            <person name="Kanchanasin P."/>
            <person name="Saeng-In P."/>
            <person name="Phongsopitanun W."/>
            <person name="Yuki M."/>
            <person name="Kudo T."/>
            <person name="Ohkuma M."/>
            <person name="Tanasupawat S."/>
        </authorList>
    </citation>
    <scope>NUCLEOTIDE SEQUENCE [LARGE SCALE GENOMIC DNA]</scope>
    <source>
        <strain evidence="2 3">L46</strain>
    </source>
</reference>
<name>A0ABS3R2H9_9ACTN</name>
<evidence type="ECO:0008006" key="4">
    <source>
        <dbReference type="Google" id="ProtNLM"/>
    </source>
</evidence>
<keyword evidence="3" id="KW-1185">Reference proteome</keyword>
<accession>A0ABS3R2H9</accession>
<organism evidence="2 3">
    <name type="scientific">Actinomadura nitritigenes</name>
    <dbReference type="NCBI Taxonomy" id="134602"/>
    <lineage>
        <taxon>Bacteria</taxon>
        <taxon>Bacillati</taxon>
        <taxon>Actinomycetota</taxon>
        <taxon>Actinomycetes</taxon>
        <taxon>Streptosporangiales</taxon>
        <taxon>Thermomonosporaceae</taxon>
        <taxon>Actinomadura</taxon>
    </lineage>
</organism>
<proteinExistence type="predicted"/>
<gene>
    <name evidence="2" type="ORF">J4557_23325</name>
</gene>